<proteinExistence type="predicted"/>
<organism evidence="1 2">
    <name type="scientific">Xylaria curta</name>
    <dbReference type="NCBI Taxonomy" id="42375"/>
    <lineage>
        <taxon>Eukaryota</taxon>
        <taxon>Fungi</taxon>
        <taxon>Dikarya</taxon>
        <taxon>Ascomycota</taxon>
        <taxon>Pezizomycotina</taxon>
        <taxon>Sordariomycetes</taxon>
        <taxon>Xylariomycetidae</taxon>
        <taxon>Xylariales</taxon>
        <taxon>Xylariaceae</taxon>
        <taxon>Xylaria</taxon>
    </lineage>
</organism>
<evidence type="ECO:0000313" key="1">
    <source>
        <dbReference type="EMBL" id="KAJ2974472.1"/>
    </source>
</evidence>
<gene>
    <name evidence="1" type="ORF">NUW58_g8647</name>
</gene>
<sequence length="380" mass="43856">MPLPISSNIAPARAVAKSRVKRFPISPKPEPESTPAQKAKEETRMKFLQAEKRRRKYRERPPPDAFFLEKALSTQKRPAYPAYDDSPNKRRRVGHGSKSKKLARRAPWEKDTKLKKPLSPPDEPVGTSPREQDPIAAMGRFLDLPTEIRENILRYGLLWPEDINVFCGWSRVYPRSRPRLNLSILYTCRALRDQGLQILFGENTFAYDLRDPLASHGHTDVVLEKVFGNSVVPINEHGHLIRHIRIRIHQSRLHFKEHRESLEKAILKFLPGGGLSRSPNLYTLTLEVPAVCNLYLQTPHSLTRPEEVPVCRYLEKGSKISNALLELRTQWVHVLAWDKFGSCWRTEVDMRYFVKDEQMRLEHATYDKGGTQGRDDDTDS</sequence>
<protein>
    <submittedName>
        <fullName evidence="1">Uncharacterized protein</fullName>
    </submittedName>
</protein>
<evidence type="ECO:0000313" key="2">
    <source>
        <dbReference type="Proteomes" id="UP001143856"/>
    </source>
</evidence>
<comment type="caution">
    <text evidence="1">The sequence shown here is derived from an EMBL/GenBank/DDBJ whole genome shotgun (WGS) entry which is preliminary data.</text>
</comment>
<reference evidence="1" key="1">
    <citation type="submission" date="2022-10" db="EMBL/GenBank/DDBJ databases">
        <title>Genome Sequence of Xylaria curta.</title>
        <authorList>
            <person name="Buettner E."/>
        </authorList>
    </citation>
    <scope>NUCLEOTIDE SEQUENCE</scope>
    <source>
        <strain evidence="1">Babe10</strain>
    </source>
</reference>
<keyword evidence="2" id="KW-1185">Reference proteome</keyword>
<dbReference type="Proteomes" id="UP001143856">
    <property type="component" value="Unassembled WGS sequence"/>
</dbReference>
<name>A0ACC1N5G1_9PEZI</name>
<accession>A0ACC1N5G1</accession>
<dbReference type="EMBL" id="JAPDGR010002725">
    <property type="protein sequence ID" value="KAJ2974472.1"/>
    <property type="molecule type" value="Genomic_DNA"/>
</dbReference>